<proteinExistence type="predicted"/>
<dbReference type="AlphaFoldDB" id="A0A6G9CNN5"/>
<evidence type="ECO:0000313" key="2">
    <source>
        <dbReference type="Proteomes" id="UP000502345"/>
    </source>
</evidence>
<evidence type="ECO:0000313" key="1">
    <source>
        <dbReference type="EMBL" id="QIP38617.1"/>
    </source>
</evidence>
<sequence length="81" mass="9236">MNDVVTFAMPFMNAGDRQMIREWMDVGEDALVVDLVMGAAVRGDFVIPPALFTEIADYWTDPVRSNVMIEDIRESIRTIRN</sequence>
<dbReference type="Proteomes" id="UP000502345">
    <property type="component" value="Chromosome"/>
</dbReference>
<name>A0A6G9CNN5_RHOER</name>
<protein>
    <submittedName>
        <fullName evidence="1">Uncharacterized protein</fullName>
    </submittedName>
</protein>
<organism evidence="1 2">
    <name type="scientific">Rhodococcus erythropolis</name>
    <name type="common">Arthrobacter picolinophilus</name>
    <dbReference type="NCBI Taxonomy" id="1833"/>
    <lineage>
        <taxon>Bacteria</taxon>
        <taxon>Bacillati</taxon>
        <taxon>Actinomycetota</taxon>
        <taxon>Actinomycetes</taxon>
        <taxon>Mycobacteriales</taxon>
        <taxon>Nocardiaceae</taxon>
        <taxon>Rhodococcus</taxon>
        <taxon>Rhodococcus erythropolis group</taxon>
    </lineage>
</organism>
<reference evidence="1 2" key="1">
    <citation type="submission" date="2020-03" db="EMBL/GenBank/DDBJ databases">
        <title>Screen low temperature-resistant strains for efficient degradation of petroleum hydrocarbons under the low temperature.</title>
        <authorList>
            <person name="Wang Y."/>
            <person name="Chen J."/>
        </authorList>
    </citation>
    <scope>NUCLEOTIDE SEQUENCE [LARGE SCALE GENOMIC DNA]</scope>
    <source>
        <strain evidence="1 2">KB1</strain>
    </source>
</reference>
<gene>
    <name evidence="1" type="ORF">G9444_1373</name>
</gene>
<dbReference type="EMBL" id="CP050124">
    <property type="protein sequence ID" value="QIP38617.1"/>
    <property type="molecule type" value="Genomic_DNA"/>
</dbReference>
<accession>A0A6G9CNN5</accession>